<evidence type="ECO:0000256" key="1">
    <source>
        <dbReference type="ARBA" id="ARBA00000900"/>
    </source>
</evidence>
<evidence type="ECO:0000256" key="3">
    <source>
        <dbReference type="ARBA" id="ARBA00022679"/>
    </source>
</evidence>
<proteinExistence type="predicted"/>
<reference evidence="6 7" key="1">
    <citation type="journal article" date="2020" name="Nature">
        <title>Six reference-quality genomes reveal evolution of bat adaptations.</title>
        <authorList>
            <person name="Jebb D."/>
            <person name="Huang Z."/>
            <person name="Pippel M."/>
            <person name="Hughes G.M."/>
            <person name="Lavrichenko K."/>
            <person name="Devanna P."/>
            <person name="Winkler S."/>
            <person name="Jermiin L.S."/>
            <person name="Skirmuntt E.C."/>
            <person name="Katzourakis A."/>
            <person name="Burkitt-Gray L."/>
            <person name="Ray D.A."/>
            <person name="Sullivan K.A.M."/>
            <person name="Roscito J.G."/>
            <person name="Kirilenko B.M."/>
            <person name="Davalos L.M."/>
            <person name="Corthals A.P."/>
            <person name="Power M.L."/>
            <person name="Jones G."/>
            <person name="Ransome R.D."/>
            <person name="Dechmann D.K.N."/>
            <person name="Locatelli A.G."/>
            <person name="Puechmaille S.J."/>
            <person name="Fedrigo O."/>
            <person name="Jarvis E.D."/>
            <person name="Hiller M."/>
            <person name="Vernes S.C."/>
            <person name="Myers E.W."/>
            <person name="Teeling E.C."/>
        </authorList>
    </citation>
    <scope>NUCLEOTIDE SEQUENCE [LARGE SCALE GENOMIC DNA]</scope>
    <source>
        <strain evidence="6">MRouAeg1</strain>
        <tissue evidence="6">Muscle</tissue>
    </source>
</reference>
<evidence type="ECO:0000259" key="5">
    <source>
        <dbReference type="Pfam" id="PF26084"/>
    </source>
</evidence>
<keyword evidence="7" id="KW-1185">Reference proteome</keyword>
<feature type="compositionally biased region" description="Basic residues" evidence="4">
    <location>
        <begin position="523"/>
        <end position="549"/>
    </location>
</feature>
<dbReference type="Pfam" id="PF26084">
    <property type="entry name" value="PWI_Topors"/>
    <property type="match status" value="1"/>
</dbReference>
<protein>
    <recommendedName>
        <fullName evidence="2">RING-type E3 ubiquitin transferase</fullName>
        <ecNumber evidence="2">2.3.2.27</ecNumber>
    </recommendedName>
</protein>
<evidence type="ECO:0000256" key="4">
    <source>
        <dbReference type="SAM" id="MobiDB-lite"/>
    </source>
</evidence>
<dbReference type="PANTHER" id="PTHR46077:SF3">
    <property type="entry name" value="TOPOISOMERASE I BINDING, ARGININE_SERINE-RICH LIKE"/>
    <property type="match status" value="1"/>
</dbReference>
<feature type="compositionally biased region" description="Polar residues" evidence="4">
    <location>
        <begin position="615"/>
        <end position="633"/>
    </location>
</feature>
<feature type="compositionally biased region" description="Basic and acidic residues" evidence="4">
    <location>
        <begin position="635"/>
        <end position="646"/>
    </location>
</feature>
<dbReference type="GO" id="GO:0000209">
    <property type="term" value="P:protein polyubiquitination"/>
    <property type="evidence" value="ECO:0007669"/>
    <property type="project" value="TreeGrafter"/>
</dbReference>
<comment type="catalytic activity">
    <reaction evidence="1">
        <text>S-ubiquitinyl-[E2 ubiquitin-conjugating enzyme]-L-cysteine + [acceptor protein]-L-lysine = [E2 ubiquitin-conjugating enzyme]-L-cysteine + N(6)-ubiquitinyl-[acceptor protein]-L-lysine.</text>
        <dbReference type="EC" id="2.3.2.27"/>
    </reaction>
</comment>
<dbReference type="GO" id="GO:0006513">
    <property type="term" value="P:protein monoubiquitination"/>
    <property type="evidence" value="ECO:0007669"/>
    <property type="project" value="TreeGrafter"/>
</dbReference>
<feature type="compositionally biased region" description="Polar residues" evidence="4">
    <location>
        <begin position="26"/>
        <end position="38"/>
    </location>
</feature>
<feature type="region of interest" description="Disordered" evidence="4">
    <location>
        <begin position="494"/>
        <end position="564"/>
    </location>
</feature>
<sequence length="732" mass="84108">MKYNMFRAMSLDFSSDCECPNCLESTQTESDYNSCSNKSGDDSAYSRSRKKSKPSSGVQCFAPQCFSTRPENNNKRDSVFLPSEEKSYVQSSQNNPLSLNPEGITRKTRPLRELTLEELLREFGDNWKFHPNSMSVGHFRDQVVMKFRRALYYSGIWVTHVQGYSLEKHFSANYFKRNPSCLQRLVPWLKRELTAVYGDYGYTVKNILSTILHHMTEYDLDSESFIHLLEPYLQQHTHHFLHEFISFVHSPYNMETYDQRAIYQCSVSPWVKKKPIASAPVWPLPKDRALLEAQYDMRQSKNTHGQWNNERPLSGLKQFPSGNSSLKEFEMPLIHHKTTSKIHAWIKDKPESGDHKNTISTNNVSLNWATPRERGPGLLNCKQNVQERKTEGIKLLPGHRMDLGKDETAARAFSSPAIFNQGKQRKYSSKEMRVLSPGQQINLQKKEAENNKYSDTSPKILQKRLPRDTSLVSCTCRKRDPSWSCISENALSSKRDGRKLSSSRKKRMKCRQSSQLVELGSHASRRTQRQSRSSTHRSKSWCVRLSKRSVSRESNNPSLRGSHRSKHFTQNICCEPSNEKNMHGYESRYGRASSATVQYTKRPSTAGKRPKCPSKSESASQAGSHCNSPTCLQTEKYRSPSKEDMMQKATFPGARRTREVGHKKYKCQCLDVQTTEVVSDEVGNLNAIRQVSAPACRRQIQKKKNSSLKKHHLAENELKGDEVSETHRYKLF</sequence>
<feature type="domain" description="Topors PWI-like" evidence="5">
    <location>
        <begin position="179"/>
        <end position="249"/>
    </location>
</feature>
<dbReference type="EMBL" id="JACASE010000003">
    <property type="protein sequence ID" value="KAF6485340.1"/>
    <property type="molecule type" value="Genomic_DNA"/>
</dbReference>
<feature type="region of interest" description="Disordered" evidence="4">
    <location>
        <begin position="589"/>
        <end position="647"/>
    </location>
</feature>
<organism evidence="6 7">
    <name type="scientific">Rousettus aegyptiacus</name>
    <name type="common">Egyptian fruit bat</name>
    <name type="synonym">Pteropus aegyptiacus</name>
    <dbReference type="NCBI Taxonomy" id="9407"/>
    <lineage>
        <taxon>Eukaryota</taxon>
        <taxon>Metazoa</taxon>
        <taxon>Chordata</taxon>
        <taxon>Craniata</taxon>
        <taxon>Vertebrata</taxon>
        <taxon>Euteleostomi</taxon>
        <taxon>Mammalia</taxon>
        <taxon>Eutheria</taxon>
        <taxon>Laurasiatheria</taxon>
        <taxon>Chiroptera</taxon>
        <taxon>Yinpterochiroptera</taxon>
        <taxon>Pteropodoidea</taxon>
        <taxon>Pteropodidae</taxon>
        <taxon>Rousettinae</taxon>
        <taxon>Rousettus</taxon>
    </lineage>
</organism>
<feature type="compositionally biased region" description="Polar residues" evidence="4">
    <location>
        <begin position="593"/>
        <end position="603"/>
    </location>
</feature>
<dbReference type="InterPro" id="IPR058745">
    <property type="entry name" value="PWI_Topors"/>
</dbReference>
<name>A0A7J8IMA0_ROUAE</name>
<keyword evidence="3" id="KW-0808">Transferase</keyword>
<evidence type="ECO:0000313" key="7">
    <source>
        <dbReference type="Proteomes" id="UP000593571"/>
    </source>
</evidence>
<evidence type="ECO:0000313" key="6">
    <source>
        <dbReference type="EMBL" id="KAF6485340.1"/>
    </source>
</evidence>
<gene>
    <name evidence="6" type="ORF">HJG63_010569</name>
</gene>
<comment type="caution">
    <text evidence="6">The sequence shown here is derived from an EMBL/GenBank/DDBJ whole genome shotgun (WGS) entry which is preliminary data.</text>
</comment>
<feature type="compositionally biased region" description="Basic residues" evidence="4">
    <location>
        <begin position="501"/>
        <end position="510"/>
    </location>
</feature>
<feature type="region of interest" description="Disordered" evidence="4">
    <location>
        <begin position="26"/>
        <end position="59"/>
    </location>
</feature>
<dbReference type="AlphaFoldDB" id="A0A7J8IMA0"/>
<dbReference type="EC" id="2.3.2.27" evidence="2"/>
<evidence type="ECO:0000256" key="2">
    <source>
        <dbReference type="ARBA" id="ARBA00012483"/>
    </source>
</evidence>
<dbReference type="GO" id="GO:0061630">
    <property type="term" value="F:ubiquitin protein ligase activity"/>
    <property type="evidence" value="ECO:0007669"/>
    <property type="project" value="UniProtKB-EC"/>
</dbReference>
<feature type="region of interest" description="Disordered" evidence="4">
    <location>
        <begin position="438"/>
        <end position="464"/>
    </location>
</feature>
<dbReference type="Proteomes" id="UP000593571">
    <property type="component" value="Unassembled WGS sequence"/>
</dbReference>
<accession>A0A7J8IMA0</accession>
<dbReference type="PANTHER" id="PTHR46077">
    <property type="entry name" value="E3 UBIQUITIN-PROTEIN LIGASE TOPORS"/>
    <property type="match status" value="1"/>
</dbReference>